<dbReference type="InterPro" id="IPR034164">
    <property type="entry name" value="Pepsin-like_dom"/>
</dbReference>
<evidence type="ECO:0000256" key="1">
    <source>
        <dbReference type="ARBA" id="ARBA00007447"/>
    </source>
</evidence>
<dbReference type="Proteomes" id="UP000046395">
    <property type="component" value="Unassembled WGS sequence"/>
</dbReference>
<reference evidence="4" key="3">
    <citation type="submission" date="2019-12" db="UniProtKB">
        <authorList>
            <consortium name="WormBaseParasite"/>
        </authorList>
    </citation>
    <scope>IDENTIFICATION</scope>
</reference>
<organism evidence="3 4">
    <name type="scientific">Trichuris muris</name>
    <name type="common">Mouse whipworm</name>
    <dbReference type="NCBI Taxonomy" id="70415"/>
    <lineage>
        <taxon>Eukaryota</taxon>
        <taxon>Metazoa</taxon>
        <taxon>Ecdysozoa</taxon>
        <taxon>Nematoda</taxon>
        <taxon>Enoplea</taxon>
        <taxon>Dorylaimia</taxon>
        <taxon>Trichinellida</taxon>
        <taxon>Trichuridae</taxon>
        <taxon>Trichuris</taxon>
    </lineage>
</organism>
<dbReference type="WBParaSite" id="TMUE_1000004187.2">
    <property type="protein sequence ID" value="TMUE_1000004187.2"/>
    <property type="gene ID" value="WBGene00298878"/>
</dbReference>
<dbReference type="SUPFAM" id="SSF50630">
    <property type="entry name" value="Acid proteases"/>
    <property type="match status" value="1"/>
</dbReference>
<dbReference type="GO" id="GO:0005764">
    <property type="term" value="C:lysosome"/>
    <property type="evidence" value="ECO:0007669"/>
    <property type="project" value="TreeGrafter"/>
</dbReference>
<feature type="domain" description="Peptidase A1" evidence="2">
    <location>
        <begin position="52"/>
        <end position="384"/>
    </location>
</feature>
<dbReference type="Pfam" id="PF00026">
    <property type="entry name" value="Asp"/>
    <property type="match status" value="1"/>
</dbReference>
<evidence type="ECO:0000313" key="5">
    <source>
        <dbReference type="WBParaSite" id="TMUE_1000004187.2"/>
    </source>
</evidence>
<dbReference type="PANTHER" id="PTHR47966">
    <property type="entry name" value="BETA-SITE APP-CLEAVING ENZYME, ISOFORM A-RELATED"/>
    <property type="match status" value="1"/>
</dbReference>
<dbReference type="Gene3D" id="2.40.70.10">
    <property type="entry name" value="Acid Proteases"/>
    <property type="match status" value="2"/>
</dbReference>
<dbReference type="InterPro" id="IPR021109">
    <property type="entry name" value="Peptidase_aspartic_dom_sf"/>
</dbReference>
<evidence type="ECO:0000313" key="4">
    <source>
        <dbReference type="WBParaSite" id="TMUE_1000004187.1"/>
    </source>
</evidence>
<dbReference type="WBParaSite" id="TMUE_1000004187.1">
    <property type="protein sequence ID" value="TMUE_1000004187.1"/>
    <property type="gene ID" value="WBGene00298878"/>
</dbReference>
<evidence type="ECO:0000313" key="3">
    <source>
        <dbReference type="Proteomes" id="UP000046395"/>
    </source>
</evidence>
<dbReference type="AlphaFoldDB" id="A0A5S6QB50"/>
<proteinExistence type="inferred from homology"/>
<keyword evidence="3" id="KW-1185">Reference proteome</keyword>
<dbReference type="InterPro" id="IPR001461">
    <property type="entry name" value="Aspartic_peptidase_A1"/>
</dbReference>
<evidence type="ECO:0000259" key="2">
    <source>
        <dbReference type="PROSITE" id="PS51767"/>
    </source>
</evidence>
<dbReference type="PROSITE" id="PS51767">
    <property type="entry name" value="PEPTIDASE_A1"/>
    <property type="match status" value="1"/>
</dbReference>
<accession>A0A5S6QB50</accession>
<comment type="similarity">
    <text evidence="1">Belongs to the peptidase A1 family.</text>
</comment>
<sequence length="395" mass="44297">MYEKLCVAFLFNSIVSSVRFPLMPMEVDLSDSSKGLCDTDNEQPLSQANVLFYAEMKIGTPFQSFRVLLDTSTSLSYVTTAESDRSPCKPGELQSSNCSRQLNCERNRYTSEKSETAHRLKLIGPNMEKQVLAGTHFATDVVCLGKLCAKRTPFMLKSKADKDITSLPCDGVLGLAHQTASKFLLLPVIEKLAVEDKIIDPSFTIWTKDDIRAGEIAGFLTIGEADTEHCTTDYQVLPVREAKYWQFDVQQVIRRPAVITRHDNKPLKAIMNSGQNLLAGRPEIIEKMVAGLMAEERKDLFNINCSRIPDLPTFKFDLTLKNPHAEVKFLILEPNDYAFKIGNNCFLAFSKKRKVLEADLEFGTFLSKKFCQTYKYGKGANGQDTASIVLSLKKN</sequence>
<dbReference type="GO" id="GO:0004190">
    <property type="term" value="F:aspartic-type endopeptidase activity"/>
    <property type="evidence" value="ECO:0007669"/>
    <property type="project" value="InterPro"/>
</dbReference>
<protein>
    <submittedName>
        <fullName evidence="4 5">Peptidase A1 domain-containing protein</fullName>
    </submittedName>
</protein>
<name>A0A5S6QB50_TRIMR</name>
<dbReference type="PRINTS" id="PR00792">
    <property type="entry name" value="PEPSIN"/>
</dbReference>
<reference evidence="3" key="2">
    <citation type="submission" date="2014-03" db="EMBL/GenBank/DDBJ databases">
        <title>The whipworm genome and dual-species transcriptomics of an intimate host-pathogen interaction.</title>
        <authorList>
            <person name="Foth B.J."/>
            <person name="Tsai I.J."/>
            <person name="Reid A.J."/>
            <person name="Bancroft A.J."/>
            <person name="Nichol S."/>
            <person name="Tracey A."/>
            <person name="Holroyd N."/>
            <person name="Cotton J.A."/>
            <person name="Stanley E.J."/>
            <person name="Zarowiecki M."/>
            <person name="Liu J.Z."/>
            <person name="Huckvale T."/>
            <person name="Cooper P.J."/>
            <person name="Grencis R.K."/>
            <person name="Berriman M."/>
        </authorList>
    </citation>
    <scope>NUCLEOTIDE SEQUENCE [LARGE SCALE GENOMIC DNA]</scope>
    <source>
        <strain evidence="3">Edinburgh</strain>
    </source>
</reference>
<dbReference type="PANTHER" id="PTHR47966:SF8">
    <property type="entry name" value="ASPARTIC PROTEASE 1-RELATED"/>
    <property type="match status" value="1"/>
</dbReference>
<dbReference type="STRING" id="70415.A0A5S6QB50"/>
<dbReference type="GO" id="GO:0006508">
    <property type="term" value="P:proteolysis"/>
    <property type="evidence" value="ECO:0007669"/>
    <property type="project" value="InterPro"/>
</dbReference>
<reference evidence="3" key="1">
    <citation type="submission" date="2013-11" db="EMBL/GenBank/DDBJ databases">
        <authorList>
            <person name="Aslett M."/>
        </authorList>
    </citation>
    <scope>NUCLEOTIDE SEQUENCE [LARGE SCALE GENOMIC DNA]</scope>
    <source>
        <strain evidence="3">Edinburgh</strain>
    </source>
</reference>
<dbReference type="CDD" id="cd05471">
    <property type="entry name" value="pepsin_like"/>
    <property type="match status" value="1"/>
</dbReference>
<dbReference type="InterPro" id="IPR033121">
    <property type="entry name" value="PEPTIDASE_A1"/>
</dbReference>
<dbReference type="Gene3D" id="2.60.40.1960">
    <property type="match status" value="1"/>
</dbReference>